<reference evidence="3 4" key="1">
    <citation type="journal article" date="2019" name="Nat. Ecol. Evol.">
        <title>Megaphylogeny resolves global patterns of mushroom evolution.</title>
        <authorList>
            <person name="Varga T."/>
            <person name="Krizsan K."/>
            <person name="Foldi C."/>
            <person name="Dima B."/>
            <person name="Sanchez-Garcia M."/>
            <person name="Sanchez-Ramirez S."/>
            <person name="Szollosi G.J."/>
            <person name="Szarkandi J.G."/>
            <person name="Papp V."/>
            <person name="Albert L."/>
            <person name="Andreopoulos W."/>
            <person name="Angelini C."/>
            <person name="Antonin V."/>
            <person name="Barry K.W."/>
            <person name="Bougher N.L."/>
            <person name="Buchanan P."/>
            <person name="Buyck B."/>
            <person name="Bense V."/>
            <person name="Catcheside P."/>
            <person name="Chovatia M."/>
            <person name="Cooper J."/>
            <person name="Damon W."/>
            <person name="Desjardin D."/>
            <person name="Finy P."/>
            <person name="Geml J."/>
            <person name="Haridas S."/>
            <person name="Hughes K."/>
            <person name="Justo A."/>
            <person name="Karasinski D."/>
            <person name="Kautmanova I."/>
            <person name="Kiss B."/>
            <person name="Kocsube S."/>
            <person name="Kotiranta H."/>
            <person name="LaButti K.M."/>
            <person name="Lechner B.E."/>
            <person name="Liimatainen K."/>
            <person name="Lipzen A."/>
            <person name="Lukacs Z."/>
            <person name="Mihaltcheva S."/>
            <person name="Morgado L.N."/>
            <person name="Niskanen T."/>
            <person name="Noordeloos M.E."/>
            <person name="Ohm R.A."/>
            <person name="Ortiz-Santana B."/>
            <person name="Ovrebo C."/>
            <person name="Racz N."/>
            <person name="Riley R."/>
            <person name="Savchenko A."/>
            <person name="Shiryaev A."/>
            <person name="Soop K."/>
            <person name="Spirin V."/>
            <person name="Szebenyi C."/>
            <person name="Tomsovsky M."/>
            <person name="Tulloss R.E."/>
            <person name="Uehling J."/>
            <person name="Grigoriev I.V."/>
            <person name="Vagvolgyi C."/>
            <person name="Papp T."/>
            <person name="Martin F.M."/>
            <person name="Miettinen O."/>
            <person name="Hibbett D.S."/>
            <person name="Nagy L.G."/>
        </authorList>
    </citation>
    <scope>NUCLEOTIDE SEQUENCE [LARGE SCALE GENOMIC DNA]</scope>
    <source>
        <strain evidence="3 4">CBS 309.79</strain>
    </source>
</reference>
<feature type="transmembrane region" description="Helical" evidence="1">
    <location>
        <begin position="46"/>
        <end position="68"/>
    </location>
</feature>
<proteinExistence type="predicted"/>
<keyword evidence="2" id="KW-0732">Signal</keyword>
<evidence type="ECO:0000313" key="3">
    <source>
        <dbReference type="EMBL" id="TFK95401.1"/>
    </source>
</evidence>
<keyword evidence="1" id="KW-0812">Transmembrane</keyword>
<evidence type="ECO:0000256" key="1">
    <source>
        <dbReference type="SAM" id="Phobius"/>
    </source>
</evidence>
<feature type="transmembrane region" description="Helical" evidence="1">
    <location>
        <begin position="75"/>
        <end position="95"/>
    </location>
</feature>
<sequence length="240" mass="25653">MDAKLTRKIMLFSTLALTLLVNALLNGVQSINDSVLSVWRSCPRVVRLVASGVFYATTLVSVVILSAGLPWDTRYLSSLLTTGLASFLFIALATGKLGKTLHVTLATLKFLITTSIKLAATTFRLLVILVDSELAYYVVQIANELESSTGSTSTAANSLETVLSPYMSSFVTGYTLFSSATSVLATMCPSAFMTIMNHGHSRSEVVDIAEDTQSKVGDAEKAEVEVISISSPVLIIEAAR</sequence>
<name>A0A5C3Q0S3_9AGAR</name>
<evidence type="ECO:0000313" key="4">
    <source>
        <dbReference type="Proteomes" id="UP000305067"/>
    </source>
</evidence>
<protein>
    <submittedName>
        <fullName evidence="3">Uncharacterized protein</fullName>
    </submittedName>
</protein>
<keyword evidence="1" id="KW-1133">Transmembrane helix</keyword>
<keyword evidence="4" id="KW-1185">Reference proteome</keyword>
<organism evidence="3 4">
    <name type="scientific">Pterulicium gracile</name>
    <dbReference type="NCBI Taxonomy" id="1884261"/>
    <lineage>
        <taxon>Eukaryota</taxon>
        <taxon>Fungi</taxon>
        <taxon>Dikarya</taxon>
        <taxon>Basidiomycota</taxon>
        <taxon>Agaricomycotina</taxon>
        <taxon>Agaricomycetes</taxon>
        <taxon>Agaricomycetidae</taxon>
        <taxon>Agaricales</taxon>
        <taxon>Pleurotineae</taxon>
        <taxon>Pterulaceae</taxon>
        <taxon>Pterulicium</taxon>
    </lineage>
</organism>
<accession>A0A5C3Q0S3</accession>
<evidence type="ECO:0000256" key="2">
    <source>
        <dbReference type="SAM" id="SignalP"/>
    </source>
</evidence>
<feature type="signal peptide" evidence="2">
    <location>
        <begin position="1"/>
        <end position="30"/>
    </location>
</feature>
<feature type="transmembrane region" description="Helical" evidence="1">
    <location>
        <begin position="171"/>
        <end position="192"/>
    </location>
</feature>
<dbReference type="EMBL" id="ML178887">
    <property type="protein sequence ID" value="TFK95401.1"/>
    <property type="molecule type" value="Genomic_DNA"/>
</dbReference>
<keyword evidence="1" id="KW-0472">Membrane</keyword>
<dbReference type="Proteomes" id="UP000305067">
    <property type="component" value="Unassembled WGS sequence"/>
</dbReference>
<gene>
    <name evidence="3" type="ORF">BDV98DRAFT_659777</name>
</gene>
<dbReference type="AlphaFoldDB" id="A0A5C3Q0S3"/>
<feature type="chain" id="PRO_5023019806" evidence="2">
    <location>
        <begin position="31"/>
        <end position="240"/>
    </location>
</feature>